<evidence type="ECO:0000256" key="8">
    <source>
        <dbReference type="RuleBase" id="RU367053"/>
    </source>
</evidence>
<evidence type="ECO:0000256" key="2">
    <source>
        <dbReference type="ARBA" id="ARBA00004123"/>
    </source>
</evidence>
<dbReference type="GO" id="GO:0004651">
    <property type="term" value="F:polynucleotide 5'-phosphatase activity"/>
    <property type="evidence" value="ECO:0007669"/>
    <property type="project" value="UniProtKB-UniRule"/>
</dbReference>
<dbReference type="CDD" id="cd07470">
    <property type="entry name" value="CYTH-like_mRNA_RTPase"/>
    <property type="match status" value="1"/>
</dbReference>
<dbReference type="STRING" id="342668.A0A1B8GRT2"/>
<sequence>MDLRSIINNEGGDTSRQDKAQPATPAQTGPSPGLYREYSQHSQPAPPSRQASQDYGAQAQRFTSPTAYQGSFQGRPPPPPPLQPPSNDLRSPATSSHYSGQSPFRHTPSSSTSGGAFPFPQNAAPQSPGQPQQYPPALRHRESYSQNEAQPQSQHMNYPQASPVPLTPPIGSSNTSYPFPPHQRPQSSHSSPTPTSAQSQQNLYTQQLQESPVANTAFPPTPFPQDQAQRSQPGTPFRQPATVQRQSTGSYPFPTSPYQQRAPSLGVQQDNTKVERISPSPSVSAAPTTPAPYNHNPASAPASKRNSQSERENSMSVSPKTTVFGQPKSEAANQARQRTPAPDPAPTPAKRKIDDRRSSDARAPSSAPNGDQPMSSKSQSPQEPRKRRRYNEPPIWAQSWMLYKKNKQFPAPSGQANGKPAAHTSPEISLPQTPKQEAGVTPTATKYDDILGPWEPSISDTTPVNDLTKAIADFLYLEVVNRNDWGELESRGVAVEIEAKLGQLIDKETNQRYYLPVLSECVLAPSNRISFRSSMTEEQHKRMNEFLNGLVTQTHPSNVNRPKPRVPIRYAHRRERDSFFELPKAIVQTLPPSIQHFLKQSSHHAPKVRITHDQKTGAPLAQIIKTRVKDLDIYIPNSPLDCRISVNLEMRYDGDSEALARGSDKKNQPDRNKDRLSYTQSHYQIDLTQVTSASGDKEHELEIEIDTKTLVEQGQRLQSSQPHRYDALVEGLINNIHVLTKELSLPLN</sequence>
<keyword evidence="12" id="KW-1185">Reference proteome</keyword>
<feature type="compositionally biased region" description="Polar residues" evidence="9">
    <location>
        <begin position="1"/>
        <end position="12"/>
    </location>
</feature>
<reference evidence="12" key="2">
    <citation type="journal article" date="2018" name="Nat. Commun.">
        <title>Extreme sensitivity to ultraviolet light in the fungal pathogen causing white-nose syndrome of bats.</title>
        <authorList>
            <person name="Palmer J.M."/>
            <person name="Drees K.P."/>
            <person name="Foster J.T."/>
            <person name="Lindner D.L."/>
        </authorList>
    </citation>
    <scope>NUCLEOTIDE SEQUENCE [LARGE SCALE GENOMIC DNA]</scope>
    <source>
        <strain evidence="12">UAMH 10579</strain>
    </source>
</reference>
<comment type="cofactor">
    <cofactor evidence="1 8">
        <name>Mg(2+)</name>
        <dbReference type="ChEBI" id="CHEBI:18420"/>
    </cofactor>
</comment>
<feature type="compositionally biased region" description="Polar residues" evidence="9">
    <location>
        <begin position="426"/>
        <end position="435"/>
    </location>
</feature>
<keyword evidence="6 8" id="KW-0539">Nucleus</keyword>
<dbReference type="Pfam" id="PF02940">
    <property type="entry name" value="mRNA_triPase"/>
    <property type="match status" value="1"/>
</dbReference>
<evidence type="ECO:0000313" key="12">
    <source>
        <dbReference type="Proteomes" id="UP000091956"/>
    </source>
</evidence>
<evidence type="ECO:0000256" key="5">
    <source>
        <dbReference type="ARBA" id="ARBA00022801"/>
    </source>
</evidence>
<comment type="catalytic activity">
    <reaction evidence="7">
        <text>a 5'-end triphospho-ribonucleoside in mRNA + H2O = a 5'-end diphospho-ribonucleoside in mRNA + phosphate + H(+)</text>
        <dbReference type="Rhea" id="RHEA:67004"/>
        <dbReference type="Rhea" id="RHEA-COMP:17164"/>
        <dbReference type="Rhea" id="RHEA-COMP:17165"/>
        <dbReference type="ChEBI" id="CHEBI:15377"/>
        <dbReference type="ChEBI" id="CHEBI:15378"/>
        <dbReference type="ChEBI" id="CHEBI:43474"/>
        <dbReference type="ChEBI" id="CHEBI:167616"/>
        <dbReference type="ChEBI" id="CHEBI:167618"/>
        <dbReference type="EC" id="3.6.1.74"/>
    </reaction>
    <physiologicalReaction direction="left-to-right" evidence="7">
        <dbReference type="Rhea" id="RHEA:67005"/>
    </physiologicalReaction>
</comment>
<feature type="compositionally biased region" description="Low complexity" evidence="9">
    <location>
        <begin position="184"/>
        <end position="209"/>
    </location>
</feature>
<dbReference type="PANTHER" id="PTHR28118:SF1">
    <property type="entry name" value="POLYNUCLEOTIDE 5'-TRIPHOSPHATASE CTL1-RELATED"/>
    <property type="match status" value="1"/>
</dbReference>
<dbReference type="EMBL" id="KV460216">
    <property type="protein sequence ID" value="OBT98510.1"/>
    <property type="molecule type" value="Genomic_DNA"/>
</dbReference>
<feature type="region of interest" description="Disordered" evidence="9">
    <location>
        <begin position="408"/>
        <end position="442"/>
    </location>
</feature>
<feature type="compositionally biased region" description="Polar residues" evidence="9">
    <location>
        <begin position="314"/>
        <end position="324"/>
    </location>
</feature>
<feature type="compositionally biased region" description="Polar residues" evidence="9">
    <location>
        <begin position="372"/>
        <end position="382"/>
    </location>
</feature>
<feature type="compositionally biased region" description="Basic and acidic residues" evidence="9">
    <location>
        <begin position="351"/>
        <end position="360"/>
    </location>
</feature>
<dbReference type="GO" id="GO:0140818">
    <property type="term" value="F:mRNA 5'-triphosphate monophosphatase activity"/>
    <property type="evidence" value="ECO:0007669"/>
    <property type="project" value="UniProtKB-EC"/>
</dbReference>
<dbReference type="Gene3D" id="3.20.100.10">
    <property type="entry name" value="mRNA triphosphatase Cet1-like"/>
    <property type="match status" value="1"/>
</dbReference>
<evidence type="ECO:0000259" key="10">
    <source>
        <dbReference type="Pfam" id="PF02940"/>
    </source>
</evidence>
<keyword evidence="5 8" id="KW-0378">Hydrolase</keyword>
<dbReference type="OrthoDB" id="272147at2759"/>
<keyword evidence="4 8" id="KW-0507">mRNA processing</keyword>
<dbReference type="InterPro" id="IPR033469">
    <property type="entry name" value="CYTH-like_dom_sf"/>
</dbReference>
<dbReference type="SUPFAM" id="SSF55154">
    <property type="entry name" value="CYTH-like phosphatases"/>
    <property type="match status" value="1"/>
</dbReference>
<dbReference type="AlphaFoldDB" id="A0A1B8GRT2"/>
<dbReference type="GeneID" id="28836855"/>
<dbReference type="GO" id="GO:0031533">
    <property type="term" value="C:mRNA capping enzyme complex"/>
    <property type="evidence" value="ECO:0007669"/>
    <property type="project" value="UniProtKB-UniRule"/>
</dbReference>
<accession>A0A1B8GRT2</accession>
<feature type="compositionally biased region" description="Polar residues" evidence="9">
    <location>
        <begin position="49"/>
        <end position="72"/>
    </location>
</feature>
<dbReference type="PANTHER" id="PTHR28118">
    <property type="entry name" value="POLYNUCLEOTIDE 5'-TRIPHOSPHATASE-RELATED"/>
    <property type="match status" value="1"/>
</dbReference>
<protein>
    <recommendedName>
        <fullName evidence="8">mRNA-capping enzyme subunit beta</fullName>
        <ecNumber evidence="8">3.6.1.74</ecNumber>
    </recommendedName>
    <alternativeName>
        <fullName evidence="8">mRNA 5'-phosphatase</fullName>
    </alternativeName>
    <alternativeName>
        <fullName evidence="8">mRNA 5'-triphosphate monophosphatase</fullName>
    </alternativeName>
</protein>
<evidence type="ECO:0000256" key="4">
    <source>
        <dbReference type="ARBA" id="ARBA00022664"/>
    </source>
</evidence>
<organism evidence="11 12">
    <name type="scientific">Pseudogymnoascus verrucosus</name>
    <dbReference type="NCBI Taxonomy" id="342668"/>
    <lineage>
        <taxon>Eukaryota</taxon>
        <taxon>Fungi</taxon>
        <taxon>Dikarya</taxon>
        <taxon>Ascomycota</taxon>
        <taxon>Pezizomycotina</taxon>
        <taxon>Leotiomycetes</taxon>
        <taxon>Thelebolales</taxon>
        <taxon>Thelebolaceae</taxon>
        <taxon>Pseudogymnoascus</taxon>
    </lineage>
</organism>
<comment type="subunit">
    <text evidence="8">Heterodimer. The mRNA-capping enzyme is composed of two separate chains alpha and beta, respectively a mRNA guanylyltransferase and an mRNA 5'-triphosphate monophosphatase.</text>
</comment>
<feature type="compositionally biased region" description="Polar residues" evidence="9">
    <location>
        <begin position="241"/>
        <end position="250"/>
    </location>
</feature>
<comment type="function">
    <text evidence="8">First step of mRNA capping. Converts the 5'-triphosphate end of a nascent mRNA chain into a diphosphate end.</text>
</comment>
<feature type="compositionally biased region" description="Polar residues" evidence="9">
    <location>
        <begin position="224"/>
        <end position="234"/>
    </location>
</feature>
<feature type="compositionally biased region" description="Pro residues" evidence="9">
    <location>
        <begin position="75"/>
        <end position="84"/>
    </location>
</feature>
<evidence type="ECO:0000256" key="1">
    <source>
        <dbReference type="ARBA" id="ARBA00001946"/>
    </source>
</evidence>
<proteinExistence type="inferred from homology"/>
<evidence type="ECO:0000256" key="6">
    <source>
        <dbReference type="ARBA" id="ARBA00023242"/>
    </source>
</evidence>
<feature type="compositionally biased region" description="Low complexity" evidence="9">
    <location>
        <begin position="120"/>
        <end position="137"/>
    </location>
</feature>
<feature type="region of interest" description="Disordered" evidence="9">
    <location>
        <begin position="658"/>
        <end position="679"/>
    </location>
</feature>
<name>A0A1B8GRT2_9PEZI</name>
<dbReference type="EC" id="3.6.1.74" evidence="8"/>
<evidence type="ECO:0000256" key="3">
    <source>
        <dbReference type="ARBA" id="ARBA00006345"/>
    </source>
</evidence>
<feature type="region of interest" description="Disordered" evidence="9">
    <location>
        <begin position="1"/>
        <end position="390"/>
    </location>
</feature>
<dbReference type="RefSeq" id="XP_018132243.1">
    <property type="nucleotide sequence ID" value="XM_018272959.2"/>
</dbReference>
<feature type="compositionally biased region" description="Low complexity" evidence="9">
    <location>
        <begin position="278"/>
        <end position="292"/>
    </location>
</feature>
<feature type="compositionally biased region" description="Polar residues" evidence="9">
    <location>
        <begin position="86"/>
        <end position="114"/>
    </location>
</feature>
<feature type="compositionally biased region" description="Basic and acidic residues" evidence="9">
    <location>
        <begin position="662"/>
        <end position="676"/>
    </location>
</feature>
<evidence type="ECO:0000313" key="11">
    <source>
        <dbReference type="EMBL" id="OBT98510.1"/>
    </source>
</evidence>
<gene>
    <name evidence="11" type="primary">CET1</name>
    <name evidence="11" type="ORF">VE01_03469</name>
</gene>
<dbReference type="Proteomes" id="UP000091956">
    <property type="component" value="Unassembled WGS sequence"/>
</dbReference>
<keyword evidence="8" id="KW-0506">mRNA capping</keyword>
<evidence type="ECO:0000256" key="9">
    <source>
        <dbReference type="SAM" id="MobiDB-lite"/>
    </source>
</evidence>
<dbReference type="InterPro" id="IPR037009">
    <property type="entry name" value="mRNA_triPase_Cet1_sf"/>
</dbReference>
<comment type="similarity">
    <text evidence="3 8">Belongs to the fungal TPase family.</text>
</comment>
<reference evidence="11 12" key="1">
    <citation type="submission" date="2016-03" db="EMBL/GenBank/DDBJ databases">
        <title>Comparative genomics of Pseudogymnoascus destructans, the fungus causing white-nose syndrome of bats.</title>
        <authorList>
            <person name="Palmer J.M."/>
            <person name="Drees K.P."/>
            <person name="Foster J.T."/>
            <person name="Lindner D.L."/>
        </authorList>
    </citation>
    <scope>NUCLEOTIDE SEQUENCE [LARGE SCALE GENOMIC DNA]</scope>
    <source>
        <strain evidence="11 12">UAMH 10579</strain>
    </source>
</reference>
<evidence type="ECO:0000256" key="7">
    <source>
        <dbReference type="ARBA" id="ARBA00047740"/>
    </source>
</evidence>
<feature type="domain" description="mRNA triphosphatase Cet1-like" evidence="10">
    <location>
        <begin position="465"/>
        <end position="705"/>
    </location>
</feature>
<dbReference type="InterPro" id="IPR040343">
    <property type="entry name" value="Cet1/Ctl1"/>
</dbReference>
<dbReference type="InterPro" id="IPR004206">
    <property type="entry name" value="mRNA_triPase_Cet1"/>
</dbReference>
<feature type="compositionally biased region" description="Polar residues" evidence="9">
    <location>
        <begin position="256"/>
        <end position="271"/>
    </location>
</feature>
<dbReference type="GO" id="GO:0006370">
    <property type="term" value="P:7-methylguanosine mRNA capping"/>
    <property type="evidence" value="ECO:0007669"/>
    <property type="project" value="UniProtKB-UniRule"/>
</dbReference>
<feature type="compositionally biased region" description="Polar residues" evidence="9">
    <location>
        <begin position="144"/>
        <end position="160"/>
    </location>
</feature>
<comment type="subcellular location">
    <subcellularLocation>
        <location evidence="2 8">Nucleus</location>
    </subcellularLocation>
</comment>